<dbReference type="CDD" id="cd07323">
    <property type="entry name" value="LAM"/>
    <property type="match status" value="1"/>
</dbReference>
<evidence type="ECO:0000256" key="2">
    <source>
        <dbReference type="PROSITE-ProRule" id="PRU00332"/>
    </source>
</evidence>
<dbReference type="Proteomes" id="UP000471633">
    <property type="component" value="Unassembled WGS sequence"/>
</dbReference>
<dbReference type="SUPFAM" id="SSF46785">
    <property type="entry name" value="Winged helix' DNA-binding domain"/>
    <property type="match status" value="1"/>
</dbReference>
<feature type="region of interest" description="Disordered" evidence="3">
    <location>
        <begin position="1051"/>
        <end position="1077"/>
    </location>
</feature>
<evidence type="ECO:0000313" key="5">
    <source>
        <dbReference type="EMBL" id="KAH9594276.1"/>
    </source>
</evidence>
<dbReference type="CTD" id="24595057"/>
<evidence type="ECO:0000256" key="3">
    <source>
        <dbReference type="SAM" id="MobiDB-lite"/>
    </source>
</evidence>
<organism evidence="5 6">
    <name type="scientific">Schistosoma haematobium</name>
    <name type="common">Blood fluke</name>
    <dbReference type="NCBI Taxonomy" id="6185"/>
    <lineage>
        <taxon>Eukaryota</taxon>
        <taxon>Metazoa</taxon>
        <taxon>Spiralia</taxon>
        <taxon>Lophotrochozoa</taxon>
        <taxon>Platyhelminthes</taxon>
        <taxon>Trematoda</taxon>
        <taxon>Digenea</taxon>
        <taxon>Strigeidida</taxon>
        <taxon>Schistosomatoidea</taxon>
        <taxon>Schistosomatidae</taxon>
        <taxon>Schistosoma</taxon>
    </lineage>
</organism>
<protein>
    <recommendedName>
        <fullName evidence="4">HTH La-type RNA-binding domain-containing protein</fullName>
    </recommendedName>
</protein>
<keyword evidence="6" id="KW-1185">Reference proteome</keyword>
<dbReference type="RefSeq" id="XP_051073419.1">
    <property type="nucleotide sequence ID" value="XM_051213075.1"/>
</dbReference>
<dbReference type="InterPro" id="IPR036390">
    <property type="entry name" value="WH_DNA-bd_sf"/>
</dbReference>
<reference evidence="5" key="4">
    <citation type="journal article" date="2022" name="PLoS Pathog.">
        <title>Chromosome-level genome of Schistosoma haematobium underpins genome-wide explorations of molecular variation.</title>
        <authorList>
            <person name="Stroehlein A.J."/>
            <person name="Korhonen P.K."/>
            <person name="Lee V.V."/>
            <person name="Ralph S.A."/>
            <person name="Mentink-Kane M."/>
            <person name="You H."/>
            <person name="McManus D.P."/>
            <person name="Tchuente L.T."/>
            <person name="Stothard J.R."/>
            <person name="Kaur P."/>
            <person name="Dudchenko O."/>
            <person name="Aiden E.L."/>
            <person name="Yang B."/>
            <person name="Yang H."/>
            <person name="Emery A.M."/>
            <person name="Webster B.L."/>
            <person name="Brindley P.J."/>
            <person name="Rollinson D."/>
            <person name="Chang B.C.H."/>
            <person name="Gasser R.B."/>
            <person name="Young N.D."/>
        </authorList>
    </citation>
    <scope>NUCLEOTIDE SEQUENCE</scope>
</reference>
<dbReference type="GO" id="GO:0003723">
    <property type="term" value="F:RNA binding"/>
    <property type="evidence" value="ECO:0007669"/>
    <property type="project" value="UniProtKB-UniRule"/>
</dbReference>
<accession>A0A922LUM4</accession>
<dbReference type="EMBL" id="AMPZ03000001">
    <property type="protein sequence ID" value="KAH9594276.1"/>
    <property type="molecule type" value="Genomic_DNA"/>
</dbReference>
<feature type="compositionally biased region" description="Polar residues" evidence="3">
    <location>
        <begin position="1"/>
        <end position="13"/>
    </location>
</feature>
<sequence>MSDFSSKFAQLSVRSEKSSHNDLSNVQRANGDEDKGSKGNPWKPSKLFTMLIPPVVPSSENNSLEADAWPEPSAPTEQRRITRIAEEKPKSKSKTNVHVSSGKLKWHNYEVDDTTCGFPRGRGRHTVGPFAGANYTSSNVRPFRRGKRLTFCDSSGYGGYRSRILPDANRGRNSNGFYRHPGRLGNVRPVSEPKENPNEPSQKNSPVQASDTCSVSVDVHLSTDVSALDEKVSDRGLHLSESVDVSGQQTDTDLQNNKPSSVSSMPNPTPRKVYRERSNVSSQSGSQSTNIPSNYDAGPVGRARRSYQRQHQPMFPTETDSHNLNSHSTLVANSSIQPLIPFQTLPQIAYIIPGAPATMLTPALQIAQTPASHTIIPTVSLPNTQILPTQPTIQHPIGGLPHLPVENLPIPILPDGSAVQSVHPSFNPQSSMTSTGTEQPIDTPEVVDVTQVIAYINEVGWRKVVFPTSLREHRAVAAAIKDALGSSNNDLADLTESAVNKNDLSNPSSTQPRSDDAPTRPIKADDIIIVEDRVFFVPKNVNRTKFLKFLSKLDYIKHHVEYYFSESNLQRDSHLRAILTANQDVCPLSELLQFNRLRWVSTTESELLDAVSSSNVLLVVLSPDGSPAGITRVCPTLVKHFNEGCPPSVEFGYVRPVNQGVSLATSVSDQNTIVVQVSSASGQSLTHPSVDPSNQNISILSPVSAHSFGSQVSANSNNAPFPCATQVLGVSGQSISSVPHNSLPNYIQSSAHVLTPNNFGILTNTSPGSMIYSSSSPSQQHASVTSPFYQSDLGPQSTIRPAQAFHCPQLYTQNQAAAFMAAAANQCSLLASGPSTTVLPPSDPNTASFISALYRLATPGSPAPIVGTYVPSVGNPNNMSPAAPNSAVFLQFIPGAHPGQTNAYFAPPISCPPGTNSLLSRSVPAHASGMWIPLNQGSGANGGIVPTLPYQPYVALTQAHPSLSLSNNPSGNGGLYAVTSSHSFPTAFGTVPTLTIGPDVSGFGVQKVFSHAHSLSSPHSFTNHQSPVTSNANVTAINTPTGHTSQINVNHSSVPGSQPSNSNLALGKRIPTNNTQT</sequence>
<dbReference type="InterPro" id="IPR036388">
    <property type="entry name" value="WH-like_DNA-bd_sf"/>
</dbReference>
<comment type="caution">
    <text evidence="5">The sequence shown here is derived from an EMBL/GenBank/DDBJ whole genome shotgun (WGS) entry which is preliminary data.</text>
</comment>
<dbReference type="GeneID" id="24595057"/>
<proteinExistence type="predicted"/>
<evidence type="ECO:0000256" key="1">
    <source>
        <dbReference type="ARBA" id="ARBA00022884"/>
    </source>
</evidence>
<feature type="domain" description="HTH La-type RNA-binding" evidence="4">
    <location>
        <begin position="546"/>
        <end position="636"/>
    </location>
</feature>
<reference evidence="5" key="3">
    <citation type="submission" date="2021-06" db="EMBL/GenBank/DDBJ databases">
        <title>Chromosome-level genome assembly for S. haematobium.</title>
        <authorList>
            <person name="Stroehlein A.J."/>
        </authorList>
    </citation>
    <scope>NUCLEOTIDE SEQUENCE</scope>
</reference>
<dbReference type="Gene3D" id="1.10.10.10">
    <property type="entry name" value="Winged helix-like DNA-binding domain superfamily/Winged helix DNA-binding domain"/>
    <property type="match status" value="1"/>
</dbReference>
<gene>
    <name evidence="5" type="ORF">MS3_00005056</name>
</gene>
<feature type="region of interest" description="Disordered" evidence="3">
    <location>
        <begin position="240"/>
        <end position="323"/>
    </location>
</feature>
<dbReference type="InterPro" id="IPR006630">
    <property type="entry name" value="La_HTH"/>
</dbReference>
<dbReference type="Pfam" id="PF05383">
    <property type="entry name" value="La"/>
    <property type="match status" value="1"/>
</dbReference>
<feature type="region of interest" description="Disordered" evidence="3">
    <location>
        <begin position="1"/>
        <end position="78"/>
    </location>
</feature>
<keyword evidence="1 2" id="KW-0694">RNA-binding</keyword>
<feature type="region of interest" description="Disordered" evidence="3">
    <location>
        <begin position="498"/>
        <end position="520"/>
    </location>
</feature>
<feature type="region of interest" description="Disordered" evidence="3">
    <location>
        <begin position="421"/>
        <end position="441"/>
    </location>
</feature>
<feature type="compositionally biased region" description="Polar residues" evidence="3">
    <location>
        <begin position="198"/>
        <end position="214"/>
    </location>
</feature>
<reference evidence="5" key="1">
    <citation type="journal article" date="2012" name="Nat. Genet.">
        <title>Whole-genome sequence of Schistosoma haematobium.</title>
        <authorList>
            <person name="Young N.D."/>
            <person name="Jex A.R."/>
            <person name="Li B."/>
            <person name="Liu S."/>
            <person name="Yang L."/>
            <person name="Xiong Z."/>
            <person name="Li Y."/>
            <person name="Cantacessi C."/>
            <person name="Hall R.S."/>
            <person name="Xu X."/>
            <person name="Chen F."/>
            <person name="Wu X."/>
            <person name="Zerlotini A."/>
            <person name="Oliveira G."/>
            <person name="Hofmann A."/>
            <person name="Zhang G."/>
            <person name="Fang X."/>
            <person name="Kang Y."/>
            <person name="Campbell B.E."/>
            <person name="Loukas A."/>
            <person name="Ranganathan S."/>
            <person name="Rollinson D."/>
            <person name="Rinaldi G."/>
            <person name="Brindley P.J."/>
            <person name="Yang H."/>
            <person name="Wang J."/>
            <person name="Wang J."/>
            <person name="Gasser R.B."/>
        </authorList>
    </citation>
    <scope>NUCLEOTIDE SEQUENCE</scope>
</reference>
<evidence type="ECO:0000259" key="4">
    <source>
        <dbReference type="PROSITE" id="PS50961"/>
    </source>
</evidence>
<dbReference type="AlphaFoldDB" id="A0A922LUM4"/>
<feature type="compositionally biased region" description="Low complexity" evidence="3">
    <location>
        <begin position="279"/>
        <end position="293"/>
    </location>
</feature>
<feature type="compositionally biased region" description="Polar residues" evidence="3">
    <location>
        <begin position="243"/>
        <end position="266"/>
    </location>
</feature>
<dbReference type="SMART" id="SM00715">
    <property type="entry name" value="LA"/>
    <property type="match status" value="1"/>
</dbReference>
<evidence type="ECO:0000313" key="6">
    <source>
        <dbReference type="Proteomes" id="UP000471633"/>
    </source>
</evidence>
<feature type="compositionally biased region" description="Polar residues" evidence="3">
    <location>
        <begin position="1051"/>
        <end position="1064"/>
    </location>
</feature>
<name>A0A922LUM4_SCHHA</name>
<feature type="region of interest" description="Disordered" evidence="3">
    <location>
        <begin position="162"/>
        <end position="214"/>
    </location>
</feature>
<feature type="compositionally biased region" description="Polar residues" evidence="3">
    <location>
        <begin position="498"/>
        <end position="512"/>
    </location>
</feature>
<dbReference type="PROSITE" id="PS50961">
    <property type="entry name" value="HTH_LA"/>
    <property type="match status" value="1"/>
</dbReference>
<reference evidence="5" key="2">
    <citation type="journal article" date="2019" name="Gigascience">
        <title>High-quality Schistosoma haematobium genome achieved by single-molecule and long-range sequencing.</title>
        <authorList>
            <person name="Stroehlein A.J."/>
            <person name="Korhonen P.K."/>
            <person name="Chong T.M."/>
            <person name="Lim Y.L."/>
            <person name="Chan K.G."/>
            <person name="Webster B."/>
            <person name="Rollinson D."/>
            <person name="Brindley P.J."/>
            <person name="Gasser R.B."/>
            <person name="Young N.D."/>
        </authorList>
    </citation>
    <scope>NUCLEOTIDE SEQUENCE</scope>
</reference>
<feature type="compositionally biased region" description="Polar residues" evidence="3">
    <location>
        <begin position="421"/>
        <end position="440"/>
    </location>
</feature>